<dbReference type="InterPro" id="IPR036397">
    <property type="entry name" value="RNaseH_sf"/>
</dbReference>
<comment type="caution">
    <text evidence="2">The sequence shown here is derived from an EMBL/GenBank/DDBJ whole genome shotgun (WGS) entry which is preliminary data.</text>
</comment>
<dbReference type="AlphaFoldDB" id="A0AAE1REW6"/>
<keyword evidence="3" id="KW-1185">Reference proteome</keyword>
<dbReference type="SUPFAM" id="SSF53098">
    <property type="entry name" value="Ribonuclease H-like"/>
    <property type="match status" value="1"/>
</dbReference>
<protein>
    <recommendedName>
        <fullName evidence="1">RNase H type-1 domain-containing protein</fullName>
    </recommendedName>
</protein>
<dbReference type="GO" id="GO:0004523">
    <property type="term" value="F:RNA-DNA hybrid ribonuclease activity"/>
    <property type="evidence" value="ECO:0007669"/>
    <property type="project" value="InterPro"/>
</dbReference>
<sequence length="185" mass="21030">MNTSSALGTLLKAYGVVASFKVKIVPTLIIWELWRSRCAAKYGSETPSKYKSERSILQDLIWLIEQKFGKVKLQASWKSLHTGRNCGADDIIRNSKGKLVVAFSIYLGQGTNNWAENKALQYDLDLTEVEDLQDIIAEVNSKILVTSITGEMKPPWTMLTEVKAVKKEVRRRRIREVLRNVVRFA</sequence>
<evidence type="ECO:0000259" key="1">
    <source>
        <dbReference type="Pfam" id="PF13456"/>
    </source>
</evidence>
<dbReference type="Gene3D" id="3.30.420.10">
    <property type="entry name" value="Ribonuclease H-like superfamily/Ribonuclease H"/>
    <property type="match status" value="1"/>
</dbReference>
<dbReference type="InterPro" id="IPR012337">
    <property type="entry name" value="RNaseH-like_sf"/>
</dbReference>
<dbReference type="Proteomes" id="UP001291623">
    <property type="component" value="Unassembled WGS sequence"/>
</dbReference>
<gene>
    <name evidence="2" type="ORF">RND71_029879</name>
</gene>
<name>A0AAE1REW6_9SOLA</name>
<dbReference type="InterPro" id="IPR002156">
    <property type="entry name" value="RNaseH_domain"/>
</dbReference>
<evidence type="ECO:0000313" key="2">
    <source>
        <dbReference type="EMBL" id="KAK4350566.1"/>
    </source>
</evidence>
<proteinExistence type="predicted"/>
<accession>A0AAE1REW6</accession>
<evidence type="ECO:0000313" key="3">
    <source>
        <dbReference type="Proteomes" id="UP001291623"/>
    </source>
</evidence>
<feature type="domain" description="RNase H type-1" evidence="1">
    <location>
        <begin position="86"/>
        <end position="185"/>
    </location>
</feature>
<reference evidence="2" key="1">
    <citation type="submission" date="2023-12" db="EMBL/GenBank/DDBJ databases">
        <title>Genome assembly of Anisodus tanguticus.</title>
        <authorList>
            <person name="Wang Y.-J."/>
        </authorList>
    </citation>
    <scope>NUCLEOTIDE SEQUENCE</scope>
    <source>
        <strain evidence="2">KB-2021</strain>
        <tissue evidence="2">Leaf</tissue>
    </source>
</reference>
<dbReference type="Pfam" id="PF13456">
    <property type="entry name" value="RVT_3"/>
    <property type="match status" value="1"/>
</dbReference>
<organism evidence="2 3">
    <name type="scientific">Anisodus tanguticus</name>
    <dbReference type="NCBI Taxonomy" id="243964"/>
    <lineage>
        <taxon>Eukaryota</taxon>
        <taxon>Viridiplantae</taxon>
        <taxon>Streptophyta</taxon>
        <taxon>Embryophyta</taxon>
        <taxon>Tracheophyta</taxon>
        <taxon>Spermatophyta</taxon>
        <taxon>Magnoliopsida</taxon>
        <taxon>eudicotyledons</taxon>
        <taxon>Gunneridae</taxon>
        <taxon>Pentapetalae</taxon>
        <taxon>asterids</taxon>
        <taxon>lamiids</taxon>
        <taxon>Solanales</taxon>
        <taxon>Solanaceae</taxon>
        <taxon>Solanoideae</taxon>
        <taxon>Hyoscyameae</taxon>
        <taxon>Anisodus</taxon>
    </lineage>
</organism>
<dbReference type="EMBL" id="JAVYJV010000016">
    <property type="protein sequence ID" value="KAK4350566.1"/>
    <property type="molecule type" value="Genomic_DNA"/>
</dbReference>
<dbReference type="GO" id="GO:0003676">
    <property type="term" value="F:nucleic acid binding"/>
    <property type="evidence" value="ECO:0007669"/>
    <property type="project" value="InterPro"/>
</dbReference>